<dbReference type="RefSeq" id="WP_270045355.1">
    <property type="nucleotide sequence ID" value="NZ_JAPDOD010000058.1"/>
</dbReference>
<dbReference type="Pfam" id="PF13385">
    <property type="entry name" value="Laminin_G_3"/>
    <property type="match status" value="1"/>
</dbReference>
<dbReference type="InterPro" id="IPR006558">
    <property type="entry name" value="LamG-like"/>
</dbReference>
<accession>A0A9X3S3U4</accession>
<evidence type="ECO:0000256" key="1">
    <source>
        <dbReference type="ARBA" id="ARBA00022729"/>
    </source>
</evidence>
<organism evidence="5 6">
    <name type="scientific">Solirubrobacter ginsenosidimutans</name>
    <dbReference type="NCBI Taxonomy" id="490573"/>
    <lineage>
        <taxon>Bacteria</taxon>
        <taxon>Bacillati</taxon>
        <taxon>Actinomycetota</taxon>
        <taxon>Thermoleophilia</taxon>
        <taxon>Solirubrobacterales</taxon>
        <taxon>Solirubrobacteraceae</taxon>
        <taxon>Solirubrobacter</taxon>
    </lineage>
</organism>
<feature type="compositionally biased region" description="Low complexity" evidence="3">
    <location>
        <begin position="238"/>
        <end position="248"/>
    </location>
</feature>
<evidence type="ECO:0000313" key="6">
    <source>
        <dbReference type="Proteomes" id="UP001149140"/>
    </source>
</evidence>
<protein>
    <submittedName>
        <fullName evidence="5">LamG domain-containing protein</fullName>
    </submittedName>
</protein>
<feature type="region of interest" description="Disordered" evidence="3">
    <location>
        <begin position="216"/>
        <end position="267"/>
    </location>
</feature>
<comment type="caution">
    <text evidence="5">The sequence shown here is derived from an EMBL/GenBank/DDBJ whole genome shotgun (WGS) entry which is preliminary data.</text>
</comment>
<keyword evidence="2" id="KW-1015">Disulfide bond</keyword>
<feature type="domain" description="LamG-like jellyroll fold" evidence="4">
    <location>
        <begin position="87"/>
        <end position="226"/>
    </location>
</feature>
<feature type="compositionally biased region" description="Pro residues" evidence="3">
    <location>
        <begin position="226"/>
        <end position="237"/>
    </location>
</feature>
<evidence type="ECO:0000256" key="2">
    <source>
        <dbReference type="ARBA" id="ARBA00023157"/>
    </source>
</evidence>
<keyword evidence="1" id="KW-0732">Signal</keyword>
<dbReference type="Gene3D" id="2.60.120.200">
    <property type="match status" value="1"/>
</dbReference>
<evidence type="ECO:0000313" key="5">
    <source>
        <dbReference type="EMBL" id="MDA0166095.1"/>
    </source>
</evidence>
<reference evidence="5" key="1">
    <citation type="submission" date="2022-10" db="EMBL/GenBank/DDBJ databases">
        <title>The WGS of Solirubrobacter ginsenosidimutans DSM 21036.</title>
        <authorList>
            <person name="Jiang Z."/>
        </authorList>
    </citation>
    <scope>NUCLEOTIDE SEQUENCE</scope>
    <source>
        <strain evidence="5">DSM 21036</strain>
    </source>
</reference>
<dbReference type="InterPro" id="IPR013320">
    <property type="entry name" value="ConA-like_dom_sf"/>
</dbReference>
<proteinExistence type="predicted"/>
<dbReference type="EMBL" id="JAPDOD010000058">
    <property type="protein sequence ID" value="MDA0166095.1"/>
    <property type="molecule type" value="Genomic_DNA"/>
</dbReference>
<evidence type="ECO:0000259" key="4">
    <source>
        <dbReference type="SMART" id="SM00560"/>
    </source>
</evidence>
<dbReference type="SUPFAM" id="SSF49899">
    <property type="entry name" value="Concanavalin A-like lectins/glucanases"/>
    <property type="match status" value="1"/>
</dbReference>
<sequence length="350" mass="36318">MTAAAAAVGTSPAAASEQGLVAQWNFDEGTGQVVHDSGPFGLDATLGLTAQADAADPVRIAGASGGALHFDGTTFVRLPDTPKLAVQHLTIEATARANGSPGSYRYLVARGGSKCVSASYGLYTAPNGGLAFYVFDGSRYVLSATARRKDVWDGKWHNLTGSFDGAALRLFVDGREVGEPMAAPLRISYAIPSSNALIGQYGGECDLGFTGDIDSVSIRSDAGTPGPTPESPTPPSLPAAAPGTTLPAAEPPPVPTRPTDPKPTASTCAVRLSRATIVAGRRTIIRARLVHAPKHRKLRVSARRGSSRKAVATARLNRAGSARLVLRAQRVGHLTVHVTGCASAQLRIRK</sequence>
<keyword evidence="6" id="KW-1185">Reference proteome</keyword>
<feature type="compositionally biased region" description="Pro residues" evidence="3">
    <location>
        <begin position="249"/>
        <end position="258"/>
    </location>
</feature>
<dbReference type="Proteomes" id="UP001149140">
    <property type="component" value="Unassembled WGS sequence"/>
</dbReference>
<gene>
    <name evidence="5" type="ORF">OM076_37875</name>
</gene>
<evidence type="ECO:0000256" key="3">
    <source>
        <dbReference type="SAM" id="MobiDB-lite"/>
    </source>
</evidence>
<dbReference type="SMART" id="SM00560">
    <property type="entry name" value="LamGL"/>
    <property type="match status" value="1"/>
</dbReference>
<dbReference type="AlphaFoldDB" id="A0A9X3S3U4"/>
<name>A0A9X3S3U4_9ACTN</name>